<dbReference type="SMART" id="SM00119">
    <property type="entry name" value="HECTc"/>
    <property type="match status" value="1"/>
</dbReference>
<keyword evidence="4" id="KW-0808">Transferase</keyword>
<dbReference type="SUPFAM" id="SSF56204">
    <property type="entry name" value="Hect, E3 ligase catalytic domain"/>
    <property type="match status" value="1"/>
</dbReference>
<dbReference type="FunFam" id="3.30.2160.10:FF:000019">
    <property type="entry name" value="E3 ubiquitin-protein ligase UPL5 isoform A"/>
    <property type="match status" value="1"/>
</dbReference>
<keyword evidence="5 6" id="KW-0833">Ubl conjugation pathway</keyword>
<dbReference type="Gene3D" id="3.30.2160.10">
    <property type="entry name" value="Hect, E3 ligase catalytic domain"/>
    <property type="match status" value="1"/>
</dbReference>
<dbReference type="Gene3D" id="3.90.1750.10">
    <property type="entry name" value="Hect, E3 ligase catalytic domains"/>
    <property type="match status" value="1"/>
</dbReference>
<evidence type="ECO:0000313" key="8">
    <source>
        <dbReference type="EMBL" id="KAJ8437600.1"/>
    </source>
</evidence>
<dbReference type="CDD" id="cd00078">
    <property type="entry name" value="HECTc"/>
    <property type="match status" value="1"/>
</dbReference>
<feature type="active site" description="Glycyl thioester intermediate" evidence="6">
    <location>
        <position position="360"/>
    </location>
</feature>
<dbReference type="PROSITE" id="PS50237">
    <property type="entry name" value="HECT"/>
    <property type="match status" value="1"/>
</dbReference>
<evidence type="ECO:0000313" key="9">
    <source>
        <dbReference type="Proteomes" id="UP001153076"/>
    </source>
</evidence>
<dbReference type="Proteomes" id="UP001153076">
    <property type="component" value="Unassembled WGS sequence"/>
</dbReference>
<reference evidence="8" key="1">
    <citation type="submission" date="2022-04" db="EMBL/GenBank/DDBJ databases">
        <title>Carnegiea gigantea Genome sequencing and assembly v2.</title>
        <authorList>
            <person name="Copetti D."/>
            <person name="Sanderson M.J."/>
            <person name="Burquez A."/>
            <person name="Wojciechowski M.F."/>
        </authorList>
    </citation>
    <scope>NUCLEOTIDE SEQUENCE</scope>
    <source>
        <strain evidence="8">SGP5-SGP5p</strain>
        <tissue evidence="8">Aerial part</tissue>
    </source>
</reference>
<evidence type="ECO:0000256" key="2">
    <source>
        <dbReference type="ARBA" id="ARBA00004906"/>
    </source>
</evidence>
<evidence type="ECO:0000256" key="3">
    <source>
        <dbReference type="ARBA" id="ARBA00012485"/>
    </source>
</evidence>
<evidence type="ECO:0000256" key="6">
    <source>
        <dbReference type="PROSITE-ProRule" id="PRU00104"/>
    </source>
</evidence>
<dbReference type="PANTHER" id="PTHR11254:SF424">
    <property type="entry name" value="E3 UBIQUITIN-PROTEIN LIGASE UPL5"/>
    <property type="match status" value="1"/>
</dbReference>
<dbReference type="GO" id="GO:0005737">
    <property type="term" value="C:cytoplasm"/>
    <property type="evidence" value="ECO:0007669"/>
    <property type="project" value="TreeGrafter"/>
</dbReference>
<evidence type="ECO:0000256" key="4">
    <source>
        <dbReference type="ARBA" id="ARBA00022679"/>
    </source>
</evidence>
<organism evidence="8 9">
    <name type="scientific">Carnegiea gigantea</name>
    <dbReference type="NCBI Taxonomy" id="171969"/>
    <lineage>
        <taxon>Eukaryota</taxon>
        <taxon>Viridiplantae</taxon>
        <taxon>Streptophyta</taxon>
        <taxon>Embryophyta</taxon>
        <taxon>Tracheophyta</taxon>
        <taxon>Spermatophyta</taxon>
        <taxon>Magnoliopsida</taxon>
        <taxon>eudicotyledons</taxon>
        <taxon>Gunneridae</taxon>
        <taxon>Pentapetalae</taxon>
        <taxon>Caryophyllales</taxon>
        <taxon>Cactineae</taxon>
        <taxon>Cactaceae</taxon>
        <taxon>Cactoideae</taxon>
        <taxon>Echinocereeae</taxon>
        <taxon>Carnegiea</taxon>
    </lineage>
</organism>
<evidence type="ECO:0000256" key="5">
    <source>
        <dbReference type="ARBA" id="ARBA00022786"/>
    </source>
</evidence>
<comment type="catalytic activity">
    <reaction evidence="1">
        <text>S-ubiquitinyl-[E2 ubiquitin-conjugating enzyme]-L-cysteine + [acceptor protein]-L-lysine = [E2 ubiquitin-conjugating enzyme]-L-cysteine + N(6)-ubiquitinyl-[acceptor protein]-L-lysine.</text>
        <dbReference type="EC" id="2.3.2.26"/>
    </reaction>
</comment>
<dbReference type="GO" id="GO:0000209">
    <property type="term" value="P:protein polyubiquitination"/>
    <property type="evidence" value="ECO:0007669"/>
    <property type="project" value="TreeGrafter"/>
</dbReference>
<dbReference type="GO" id="GO:0061630">
    <property type="term" value="F:ubiquitin protein ligase activity"/>
    <property type="evidence" value="ECO:0007669"/>
    <property type="project" value="UniProtKB-EC"/>
</dbReference>
<gene>
    <name evidence="8" type="ORF">Cgig2_005351</name>
</gene>
<dbReference type="GO" id="GO:0006511">
    <property type="term" value="P:ubiquitin-dependent protein catabolic process"/>
    <property type="evidence" value="ECO:0007669"/>
    <property type="project" value="TreeGrafter"/>
</dbReference>
<evidence type="ECO:0000256" key="1">
    <source>
        <dbReference type="ARBA" id="ARBA00000885"/>
    </source>
</evidence>
<name>A0A9Q1K693_9CARY</name>
<dbReference type="InterPro" id="IPR050409">
    <property type="entry name" value="E3_ubiq-protein_ligase"/>
</dbReference>
<dbReference type="FunFam" id="3.30.2410.10:FF:000020">
    <property type="entry name" value="E3 ubiquitin-protein ligase UPL5"/>
    <property type="match status" value="1"/>
</dbReference>
<dbReference type="AlphaFoldDB" id="A0A9Q1K693"/>
<protein>
    <recommendedName>
        <fullName evidence="3">HECT-type E3 ubiquitin transferase</fullName>
        <ecNumber evidence="3">2.3.2.26</ecNumber>
    </recommendedName>
</protein>
<feature type="domain" description="HECT" evidence="7">
    <location>
        <begin position="36"/>
        <end position="394"/>
    </location>
</feature>
<comment type="caution">
    <text evidence="8">The sequence shown here is derived from an EMBL/GenBank/DDBJ whole genome shotgun (WGS) entry which is preliminary data.</text>
</comment>
<proteinExistence type="predicted"/>
<evidence type="ECO:0000259" key="7">
    <source>
        <dbReference type="PROSITE" id="PS50237"/>
    </source>
</evidence>
<keyword evidence="9" id="KW-1185">Reference proteome</keyword>
<dbReference type="Pfam" id="PF00632">
    <property type="entry name" value="HECT"/>
    <property type="match status" value="1"/>
</dbReference>
<dbReference type="InterPro" id="IPR000569">
    <property type="entry name" value="HECT_dom"/>
</dbReference>
<dbReference type="PANTHER" id="PTHR11254">
    <property type="entry name" value="HECT DOMAIN UBIQUITIN-PROTEIN LIGASE"/>
    <property type="match status" value="1"/>
</dbReference>
<accession>A0A9Q1K693</accession>
<dbReference type="InterPro" id="IPR035983">
    <property type="entry name" value="Hect_E3_ubiquitin_ligase"/>
</dbReference>
<dbReference type="Gene3D" id="3.30.2410.10">
    <property type="entry name" value="Hect, E3 ligase catalytic domain"/>
    <property type="match status" value="1"/>
</dbReference>
<dbReference type="EMBL" id="JAKOGI010000291">
    <property type="protein sequence ID" value="KAJ8437600.1"/>
    <property type="molecule type" value="Genomic_DNA"/>
</dbReference>
<sequence>MLMFPEVRHDYEELHEMLIDRSQLLSESFEYISFARPSGLHAGLFVEFKNEEATGPGVLREWFCLVCQAIFGPQNVLFAVCPLDRRRFFPNPGKSHLSSMRKLSITARGAGRVVDLLHLRYFRFSGRVIALALMHKIQVGIVLDRIFFLQLAGRHVSMEDIQDADPCLYNSCKQILDMDCEFVDSEALGLTFVSEVEELGSRRVVELCPGGREIVVNSQNRKDYVNLIVQHRFVQSISEQVSSFAQGFADILHYGKPRESFFQSLELEDLDMMLHGSGNEISVEDWKAHTDYDGYGESDPQIVWFWEVLSQLNAKQKTTLPFFWTSVKYLPVEGFGGLTSRLFIYQSSESQEHLPSSHTCFYRLCIPAYPTETVMEDRLRVITQEHVGCSFGTWVVSLGCKPAPCKIEDGACFDKFRNQIYSSVFSTGTSELASSAAGSSAGCSASALASSAGASAASSTTAFSSSAGGATSSSFCSTAGSSASALASSTGSASAAGASVSGSAAAAGASVSGAASSAAGSSEAAGAASSAAAGASSTAGASASATVSVVGSSVFSTSGVSVSCRVVVGATCREKENFNTKMKIWLKII</sequence>
<comment type="pathway">
    <text evidence="2">Protein modification; protein ubiquitination.</text>
</comment>
<dbReference type="EC" id="2.3.2.26" evidence="3"/>
<dbReference type="OrthoDB" id="8068875at2759"/>